<dbReference type="AlphaFoldDB" id="A0A814IM44"/>
<evidence type="ECO:0000313" key="4">
    <source>
        <dbReference type="EMBL" id="CAF3796981.1"/>
    </source>
</evidence>
<accession>A0A814IM44</accession>
<feature type="compositionally biased region" description="Low complexity" evidence="1">
    <location>
        <begin position="94"/>
        <end position="109"/>
    </location>
</feature>
<keyword evidence="6" id="KW-1185">Reference proteome</keyword>
<dbReference type="EMBL" id="CAJNOQ010003706">
    <property type="protein sequence ID" value="CAF1025812.1"/>
    <property type="molecule type" value="Genomic_DNA"/>
</dbReference>
<dbReference type="EMBL" id="CAJOBA010064002">
    <property type="protein sequence ID" value="CAF4349282.1"/>
    <property type="molecule type" value="Genomic_DNA"/>
</dbReference>
<dbReference type="OrthoDB" id="10061210at2759"/>
<sequence>MAAETIVKDSQIKGFSSFTTRIGYCCCKLIRKGEKYNFKTTQSTENIVPNAPKGNIVLQNYSLSTSVSADRLQTVTESTPRDPSVRMSKITVRPTPQTPQTPNRQQPFQMQQRIPLGPSKLTQNQITDTKKDPDETTTGMKK</sequence>
<dbReference type="EMBL" id="CAJNOK010041427">
    <property type="protein sequence ID" value="CAF1557918.1"/>
    <property type="molecule type" value="Genomic_DNA"/>
</dbReference>
<evidence type="ECO:0000313" key="5">
    <source>
        <dbReference type="EMBL" id="CAF4349282.1"/>
    </source>
</evidence>
<evidence type="ECO:0000256" key="1">
    <source>
        <dbReference type="SAM" id="MobiDB-lite"/>
    </source>
</evidence>
<protein>
    <submittedName>
        <fullName evidence="2">Uncharacterized protein</fullName>
    </submittedName>
</protein>
<dbReference type="Proteomes" id="UP000681722">
    <property type="component" value="Unassembled WGS sequence"/>
</dbReference>
<gene>
    <name evidence="2" type="ORF">GPM918_LOCUS15022</name>
    <name evidence="3" type="ORF">OVA965_LOCUS39651</name>
    <name evidence="4" type="ORF">SRO942_LOCUS15022</name>
    <name evidence="5" type="ORF">TMI583_LOCUS40991</name>
</gene>
<evidence type="ECO:0000313" key="3">
    <source>
        <dbReference type="EMBL" id="CAF1557918.1"/>
    </source>
</evidence>
<evidence type="ECO:0000313" key="2">
    <source>
        <dbReference type="EMBL" id="CAF1025812.1"/>
    </source>
</evidence>
<name>A0A814IM44_9BILA</name>
<proteinExistence type="predicted"/>
<reference evidence="2" key="1">
    <citation type="submission" date="2021-02" db="EMBL/GenBank/DDBJ databases">
        <authorList>
            <person name="Nowell W R."/>
        </authorList>
    </citation>
    <scope>NUCLEOTIDE SEQUENCE</scope>
</reference>
<feature type="region of interest" description="Disordered" evidence="1">
    <location>
        <begin position="72"/>
        <end position="142"/>
    </location>
</feature>
<dbReference type="Proteomes" id="UP000682733">
    <property type="component" value="Unassembled WGS sequence"/>
</dbReference>
<dbReference type="EMBL" id="CAJOBC010003706">
    <property type="protein sequence ID" value="CAF3796981.1"/>
    <property type="molecule type" value="Genomic_DNA"/>
</dbReference>
<comment type="caution">
    <text evidence="2">The sequence shown here is derived from an EMBL/GenBank/DDBJ whole genome shotgun (WGS) entry which is preliminary data.</text>
</comment>
<evidence type="ECO:0000313" key="6">
    <source>
        <dbReference type="Proteomes" id="UP000663829"/>
    </source>
</evidence>
<dbReference type="Proteomes" id="UP000663829">
    <property type="component" value="Unassembled WGS sequence"/>
</dbReference>
<dbReference type="Proteomes" id="UP000677228">
    <property type="component" value="Unassembled WGS sequence"/>
</dbReference>
<organism evidence="2 6">
    <name type="scientific">Didymodactylos carnosus</name>
    <dbReference type="NCBI Taxonomy" id="1234261"/>
    <lineage>
        <taxon>Eukaryota</taxon>
        <taxon>Metazoa</taxon>
        <taxon>Spiralia</taxon>
        <taxon>Gnathifera</taxon>
        <taxon>Rotifera</taxon>
        <taxon>Eurotatoria</taxon>
        <taxon>Bdelloidea</taxon>
        <taxon>Philodinida</taxon>
        <taxon>Philodinidae</taxon>
        <taxon>Didymodactylos</taxon>
    </lineage>
</organism>